<dbReference type="EMBL" id="JAGMWT010000009">
    <property type="protein sequence ID" value="KAH7122784.1"/>
    <property type="molecule type" value="Genomic_DNA"/>
</dbReference>
<keyword evidence="4" id="KW-1185">Reference proteome</keyword>
<feature type="region of interest" description="Disordered" evidence="1">
    <location>
        <begin position="216"/>
        <end position="245"/>
    </location>
</feature>
<feature type="transmembrane region" description="Helical" evidence="2">
    <location>
        <begin position="276"/>
        <end position="293"/>
    </location>
</feature>
<evidence type="ECO:0000313" key="4">
    <source>
        <dbReference type="Proteomes" id="UP000700596"/>
    </source>
</evidence>
<keyword evidence="2" id="KW-0812">Transmembrane</keyword>
<dbReference type="OrthoDB" id="3798057at2759"/>
<dbReference type="AlphaFoldDB" id="A0A9P9DNN8"/>
<comment type="caution">
    <text evidence="3">The sequence shown here is derived from an EMBL/GenBank/DDBJ whole genome shotgun (WGS) entry which is preliminary data.</text>
</comment>
<organism evidence="3 4">
    <name type="scientific">Dendryphion nanum</name>
    <dbReference type="NCBI Taxonomy" id="256645"/>
    <lineage>
        <taxon>Eukaryota</taxon>
        <taxon>Fungi</taxon>
        <taxon>Dikarya</taxon>
        <taxon>Ascomycota</taxon>
        <taxon>Pezizomycotina</taxon>
        <taxon>Dothideomycetes</taxon>
        <taxon>Pleosporomycetidae</taxon>
        <taxon>Pleosporales</taxon>
        <taxon>Torulaceae</taxon>
        <taxon>Dendryphion</taxon>
    </lineage>
</organism>
<proteinExistence type="predicted"/>
<accession>A0A9P9DNN8</accession>
<gene>
    <name evidence="3" type="ORF">B0J11DRAFT_608411</name>
</gene>
<evidence type="ECO:0000313" key="3">
    <source>
        <dbReference type="EMBL" id="KAH7122784.1"/>
    </source>
</evidence>
<sequence>MVTWSSATLWHGTILWLPKQKDIEEFDVVDPYNTVPDKCFGHSVLVLGEEKHINCITILILTSFSGGEKVHRKVKGRGHKPRNYIPIHPAPPLIEGTPSLRLSASQEFVKQIWANVLTPHRCPKAWLQTTWPRLWKWDERGRRIEPNSLHTLVLYAMQEGYNPVVYREILERYTVSSMALHPHPGPVRVNMPEDSYTYMPATIAIPPNRRHDSFLSPRSEGNNPRHVLPEHEPLLPQTNRRSNPITHPYRAAGTPMTDLRGTAFIVDFVVRLPKRLLFLGVIIGAAWTIFHLTRRSL</sequence>
<dbReference type="PANTHER" id="PTHR37048">
    <property type="entry name" value="QUESTIONABLE PROTEIN"/>
    <property type="match status" value="1"/>
</dbReference>
<keyword evidence="2" id="KW-0472">Membrane</keyword>
<dbReference type="Proteomes" id="UP000700596">
    <property type="component" value="Unassembled WGS sequence"/>
</dbReference>
<protein>
    <submittedName>
        <fullName evidence="3">Uncharacterized protein</fullName>
    </submittedName>
</protein>
<dbReference type="PANTHER" id="PTHR37048:SF2">
    <property type="entry name" value="QUESTIONABLE PROTEIN"/>
    <property type="match status" value="1"/>
</dbReference>
<evidence type="ECO:0000256" key="1">
    <source>
        <dbReference type="SAM" id="MobiDB-lite"/>
    </source>
</evidence>
<evidence type="ECO:0000256" key="2">
    <source>
        <dbReference type="SAM" id="Phobius"/>
    </source>
</evidence>
<feature type="compositionally biased region" description="Polar residues" evidence="1">
    <location>
        <begin position="236"/>
        <end position="245"/>
    </location>
</feature>
<name>A0A9P9DNN8_9PLEO</name>
<keyword evidence="2" id="KW-1133">Transmembrane helix</keyword>
<reference evidence="3" key="1">
    <citation type="journal article" date="2021" name="Nat. Commun.">
        <title>Genetic determinants of endophytism in the Arabidopsis root mycobiome.</title>
        <authorList>
            <person name="Mesny F."/>
            <person name="Miyauchi S."/>
            <person name="Thiergart T."/>
            <person name="Pickel B."/>
            <person name="Atanasova L."/>
            <person name="Karlsson M."/>
            <person name="Huettel B."/>
            <person name="Barry K.W."/>
            <person name="Haridas S."/>
            <person name="Chen C."/>
            <person name="Bauer D."/>
            <person name="Andreopoulos W."/>
            <person name="Pangilinan J."/>
            <person name="LaButti K."/>
            <person name="Riley R."/>
            <person name="Lipzen A."/>
            <person name="Clum A."/>
            <person name="Drula E."/>
            <person name="Henrissat B."/>
            <person name="Kohler A."/>
            <person name="Grigoriev I.V."/>
            <person name="Martin F.M."/>
            <person name="Hacquard S."/>
        </authorList>
    </citation>
    <scope>NUCLEOTIDE SEQUENCE</scope>
    <source>
        <strain evidence="3">MPI-CAGE-CH-0243</strain>
    </source>
</reference>